<keyword evidence="1 4" id="KW-0808">Transferase</keyword>
<dbReference type="Pfam" id="PF13673">
    <property type="entry name" value="Acetyltransf_10"/>
    <property type="match status" value="1"/>
</dbReference>
<comment type="caution">
    <text evidence="4">The sequence shown here is derived from an EMBL/GenBank/DDBJ whole genome shotgun (WGS) entry which is preliminary data.</text>
</comment>
<dbReference type="SUPFAM" id="SSF55729">
    <property type="entry name" value="Acyl-CoA N-acyltransferases (Nat)"/>
    <property type="match status" value="1"/>
</dbReference>
<reference evidence="4 5" key="1">
    <citation type="submission" date="2019-06" db="EMBL/GenBank/DDBJ databases">
        <title>A novel bacterium of genus Pontibacter, isolated from marine sediment.</title>
        <authorList>
            <person name="Huang H."/>
            <person name="Mo K."/>
            <person name="Hu Y."/>
        </authorList>
    </citation>
    <scope>NUCLEOTIDE SEQUENCE [LARGE SCALE GENOMIC DNA]</scope>
    <source>
        <strain evidence="4 5">HB172049</strain>
    </source>
</reference>
<accession>A0A501W438</accession>
<protein>
    <submittedName>
        <fullName evidence="4">GNAT family N-acetyltransferase</fullName>
    </submittedName>
</protein>
<evidence type="ECO:0000313" key="4">
    <source>
        <dbReference type="EMBL" id="TPE43542.1"/>
    </source>
</evidence>
<dbReference type="EMBL" id="VFRQ01000006">
    <property type="protein sequence ID" value="TPE43542.1"/>
    <property type="molecule type" value="Genomic_DNA"/>
</dbReference>
<evidence type="ECO:0000256" key="2">
    <source>
        <dbReference type="ARBA" id="ARBA00023315"/>
    </source>
</evidence>
<dbReference type="PANTHER" id="PTHR43877:SF2">
    <property type="entry name" value="AMINOALKYLPHOSPHONATE N-ACETYLTRANSFERASE-RELATED"/>
    <property type="match status" value="1"/>
</dbReference>
<dbReference type="InterPro" id="IPR050832">
    <property type="entry name" value="Bact_Acetyltransf"/>
</dbReference>
<keyword evidence="5" id="KW-1185">Reference proteome</keyword>
<organism evidence="4 5">
    <name type="scientific">Pontibacter mangrovi</name>
    <dbReference type="NCBI Taxonomy" id="2589816"/>
    <lineage>
        <taxon>Bacteria</taxon>
        <taxon>Pseudomonadati</taxon>
        <taxon>Bacteroidota</taxon>
        <taxon>Cytophagia</taxon>
        <taxon>Cytophagales</taxon>
        <taxon>Hymenobacteraceae</taxon>
        <taxon>Pontibacter</taxon>
    </lineage>
</organism>
<dbReference type="Gene3D" id="3.40.630.30">
    <property type="match status" value="1"/>
</dbReference>
<dbReference type="Proteomes" id="UP000316727">
    <property type="component" value="Unassembled WGS sequence"/>
</dbReference>
<dbReference type="PROSITE" id="PS51186">
    <property type="entry name" value="GNAT"/>
    <property type="match status" value="1"/>
</dbReference>
<keyword evidence="2" id="KW-0012">Acyltransferase</keyword>
<name>A0A501W438_9BACT</name>
<feature type="domain" description="N-acetyltransferase" evidence="3">
    <location>
        <begin position="6"/>
        <end position="168"/>
    </location>
</feature>
<sequence>MSSSTYRIRPASEADIPTLIQLAEATWEPTYRSILTKEQIDYMFEVIYSHDALAKQMLEGQTFLLVEDARQALGFASFSEKDASAKLYKLNKIYLLPQLQGQGMGRQLLQAVEQEVQKRGARALDLNVNRYNKAKTFYERCGYQVHEQVDIAIGPYWMNDYVMRKQLK</sequence>
<evidence type="ECO:0000256" key="1">
    <source>
        <dbReference type="ARBA" id="ARBA00022679"/>
    </source>
</evidence>
<evidence type="ECO:0000313" key="5">
    <source>
        <dbReference type="Proteomes" id="UP000316727"/>
    </source>
</evidence>
<dbReference type="OrthoDB" id="9800604at2"/>
<proteinExistence type="predicted"/>
<dbReference type="CDD" id="cd04301">
    <property type="entry name" value="NAT_SF"/>
    <property type="match status" value="1"/>
</dbReference>
<dbReference type="AlphaFoldDB" id="A0A501W438"/>
<gene>
    <name evidence="4" type="ORF">FJM65_12355</name>
</gene>
<dbReference type="InterPro" id="IPR016181">
    <property type="entry name" value="Acyl_CoA_acyltransferase"/>
</dbReference>
<dbReference type="RefSeq" id="WP_140621846.1">
    <property type="nucleotide sequence ID" value="NZ_VFRQ01000006.1"/>
</dbReference>
<evidence type="ECO:0000259" key="3">
    <source>
        <dbReference type="PROSITE" id="PS51186"/>
    </source>
</evidence>
<dbReference type="InterPro" id="IPR000182">
    <property type="entry name" value="GNAT_dom"/>
</dbReference>
<dbReference type="GO" id="GO:0016747">
    <property type="term" value="F:acyltransferase activity, transferring groups other than amino-acyl groups"/>
    <property type="evidence" value="ECO:0007669"/>
    <property type="project" value="InterPro"/>
</dbReference>
<dbReference type="PANTHER" id="PTHR43877">
    <property type="entry name" value="AMINOALKYLPHOSPHONATE N-ACETYLTRANSFERASE-RELATED-RELATED"/>
    <property type="match status" value="1"/>
</dbReference>